<dbReference type="InterPro" id="IPR000504">
    <property type="entry name" value="RRM_dom"/>
</dbReference>
<dbReference type="AlphaFoldDB" id="A0A316VVF4"/>
<dbReference type="InterPro" id="IPR035979">
    <property type="entry name" value="RBD_domain_sf"/>
</dbReference>
<dbReference type="Proteomes" id="UP000245783">
    <property type="component" value="Unassembled WGS sequence"/>
</dbReference>
<dbReference type="CDD" id="cd00590">
    <property type="entry name" value="RRM_SF"/>
    <property type="match status" value="1"/>
</dbReference>
<dbReference type="EMBL" id="KZ819422">
    <property type="protein sequence ID" value="PWN40291.1"/>
    <property type="molecule type" value="Genomic_DNA"/>
</dbReference>
<evidence type="ECO:0000313" key="4">
    <source>
        <dbReference type="EMBL" id="PWN40291.1"/>
    </source>
</evidence>
<keyword evidence="5" id="KW-1185">Reference proteome</keyword>
<proteinExistence type="predicted"/>
<dbReference type="SUPFAM" id="SSF54928">
    <property type="entry name" value="RNA-binding domain, RBD"/>
    <property type="match status" value="1"/>
</dbReference>
<feature type="compositionally biased region" description="Low complexity" evidence="2">
    <location>
        <begin position="536"/>
        <end position="551"/>
    </location>
</feature>
<evidence type="ECO:0000256" key="1">
    <source>
        <dbReference type="PROSITE-ProRule" id="PRU00176"/>
    </source>
</evidence>
<dbReference type="Gene3D" id="3.30.70.330">
    <property type="match status" value="1"/>
</dbReference>
<name>A0A316VVF4_9BASI</name>
<feature type="compositionally biased region" description="Basic and acidic residues" evidence="2">
    <location>
        <begin position="289"/>
        <end position="304"/>
    </location>
</feature>
<sequence length="571" mass="64468">MPCYKRLIQVHAFGTSRARKGGEAARNFDLARMDSLPETDQVCLGNNMAYFHAVYVRGPHHVIHEATLREWFSSIGTVVEMRFPKSCRQHPYLAYCFVTFANAEEAQRAIARYHQSPVRGGGRLNVKPDRSDRKALELSLRILDGAEQHVHRAVLEQHRGCIFQTEVEAVEVEAVIIAIEARQLLRSYPKIARLVVTITKKGDKSFRRSVLREDLLQEPCSLTVPLDGQQDEIINVIVEPRYYEARPGVEVSPLPPLIGFVLHIRDGMVRTAKSRRLPEPKPAVQADSPTHRDLPAIALREERNSAPVENADRSNPSQSISRRLAAAIPSSADTRVPFVDRISDKRAREPEIRHSDEDWCSQKPGREARWTEREDADPREGDSARKRMRHLPVEDAPSPHGYRRSATVEEKWDPSNEPGIAPSSTYSRAYEPPSLPFVGEMHSRNTSEPRSAGPLDPQKTLMDKEALQAENERLREQIALAKLKREQEGLLLQLERERELAKIASSTTNRQTIPTPLSTPKRGSQSQDRPTTGRHSLVSPALSSSQQSLAARRYDSRTQAPSKSPRTPEFR</sequence>
<reference evidence="4 5" key="1">
    <citation type="journal article" date="2018" name="Mol. Biol. Evol.">
        <title>Broad Genomic Sampling Reveals a Smut Pathogenic Ancestry of the Fungal Clade Ustilaginomycotina.</title>
        <authorList>
            <person name="Kijpornyongpan T."/>
            <person name="Mondo S.J."/>
            <person name="Barry K."/>
            <person name="Sandor L."/>
            <person name="Lee J."/>
            <person name="Lipzen A."/>
            <person name="Pangilinan J."/>
            <person name="LaButti K."/>
            <person name="Hainaut M."/>
            <person name="Henrissat B."/>
            <person name="Grigoriev I.V."/>
            <person name="Spatafora J.W."/>
            <person name="Aime M.C."/>
        </authorList>
    </citation>
    <scope>NUCLEOTIDE SEQUENCE [LARGE SCALE GENOMIC DNA]</scope>
    <source>
        <strain evidence="4 5">MCA 4658</strain>
    </source>
</reference>
<feature type="region of interest" description="Disordered" evidence="2">
    <location>
        <begin position="272"/>
        <end position="468"/>
    </location>
</feature>
<dbReference type="GeneID" id="37039015"/>
<feature type="domain" description="RRM" evidence="3">
    <location>
        <begin position="52"/>
        <end position="131"/>
    </location>
</feature>
<dbReference type="InterPro" id="IPR012677">
    <property type="entry name" value="Nucleotide-bd_a/b_plait_sf"/>
</dbReference>
<dbReference type="RefSeq" id="XP_025367451.1">
    <property type="nucleotide sequence ID" value="XM_025517145.1"/>
</dbReference>
<evidence type="ECO:0000256" key="2">
    <source>
        <dbReference type="SAM" id="MobiDB-lite"/>
    </source>
</evidence>
<organism evidence="4 5">
    <name type="scientific">Ceraceosorus guamensis</name>
    <dbReference type="NCBI Taxonomy" id="1522189"/>
    <lineage>
        <taxon>Eukaryota</taxon>
        <taxon>Fungi</taxon>
        <taxon>Dikarya</taxon>
        <taxon>Basidiomycota</taxon>
        <taxon>Ustilaginomycotina</taxon>
        <taxon>Exobasidiomycetes</taxon>
        <taxon>Ceraceosorales</taxon>
        <taxon>Ceraceosoraceae</taxon>
        <taxon>Ceraceosorus</taxon>
    </lineage>
</organism>
<feature type="compositionally biased region" description="Basic and acidic residues" evidence="2">
    <location>
        <begin position="341"/>
        <end position="357"/>
    </location>
</feature>
<gene>
    <name evidence="4" type="ORF">IE81DRAFT_368409</name>
</gene>
<dbReference type="OrthoDB" id="252020at2759"/>
<feature type="compositionally biased region" description="Basic and acidic residues" evidence="2">
    <location>
        <begin position="364"/>
        <end position="385"/>
    </location>
</feature>
<evidence type="ECO:0000313" key="5">
    <source>
        <dbReference type="Proteomes" id="UP000245783"/>
    </source>
</evidence>
<accession>A0A316VVF4</accession>
<dbReference type="InParanoid" id="A0A316VVF4"/>
<dbReference type="SMART" id="SM00360">
    <property type="entry name" value="RRM"/>
    <property type="match status" value="1"/>
</dbReference>
<dbReference type="PROSITE" id="PS50102">
    <property type="entry name" value="RRM"/>
    <property type="match status" value="1"/>
</dbReference>
<evidence type="ECO:0000259" key="3">
    <source>
        <dbReference type="PROSITE" id="PS50102"/>
    </source>
</evidence>
<dbReference type="GO" id="GO:0003723">
    <property type="term" value="F:RNA binding"/>
    <property type="evidence" value="ECO:0007669"/>
    <property type="project" value="UniProtKB-UniRule"/>
</dbReference>
<feature type="region of interest" description="Disordered" evidence="2">
    <location>
        <begin position="502"/>
        <end position="571"/>
    </location>
</feature>
<feature type="compositionally biased region" description="Polar residues" evidence="2">
    <location>
        <begin position="504"/>
        <end position="534"/>
    </location>
</feature>
<dbReference type="Pfam" id="PF00076">
    <property type="entry name" value="RRM_1"/>
    <property type="match status" value="1"/>
</dbReference>
<protein>
    <recommendedName>
        <fullName evidence="3">RRM domain-containing protein</fullName>
    </recommendedName>
</protein>
<keyword evidence="1" id="KW-0694">RNA-binding</keyword>